<dbReference type="EMBL" id="BLXT01004610">
    <property type="protein sequence ID" value="GFO15413.1"/>
    <property type="molecule type" value="Genomic_DNA"/>
</dbReference>
<name>A0AAV4B719_9GAST</name>
<reference evidence="1 2" key="1">
    <citation type="journal article" date="2021" name="Elife">
        <title>Chloroplast acquisition without the gene transfer in kleptoplastic sea slugs, Plakobranchus ocellatus.</title>
        <authorList>
            <person name="Maeda T."/>
            <person name="Takahashi S."/>
            <person name="Yoshida T."/>
            <person name="Shimamura S."/>
            <person name="Takaki Y."/>
            <person name="Nagai Y."/>
            <person name="Toyoda A."/>
            <person name="Suzuki Y."/>
            <person name="Arimoto A."/>
            <person name="Ishii H."/>
            <person name="Satoh N."/>
            <person name="Nishiyama T."/>
            <person name="Hasebe M."/>
            <person name="Maruyama T."/>
            <person name="Minagawa J."/>
            <person name="Obokata J."/>
            <person name="Shigenobu S."/>
        </authorList>
    </citation>
    <scope>NUCLEOTIDE SEQUENCE [LARGE SCALE GENOMIC DNA]</scope>
</reference>
<dbReference type="Proteomes" id="UP000735302">
    <property type="component" value="Unassembled WGS sequence"/>
</dbReference>
<gene>
    <name evidence="1" type="ORF">PoB_004191800</name>
</gene>
<protein>
    <submittedName>
        <fullName evidence="1">Uncharacterized protein</fullName>
    </submittedName>
</protein>
<comment type="caution">
    <text evidence="1">The sequence shown here is derived from an EMBL/GenBank/DDBJ whole genome shotgun (WGS) entry which is preliminary data.</text>
</comment>
<accession>A0AAV4B719</accession>
<organism evidence="1 2">
    <name type="scientific">Plakobranchus ocellatus</name>
    <dbReference type="NCBI Taxonomy" id="259542"/>
    <lineage>
        <taxon>Eukaryota</taxon>
        <taxon>Metazoa</taxon>
        <taxon>Spiralia</taxon>
        <taxon>Lophotrochozoa</taxon>
        <taxon>Mollusca</taxon>
        <taxon>Gastropoda</taxon>
        <taxon>Heterobranchia</taxon>
        <taxon>Euthyneura</taxon>
        <taxon>Panpulmonata</taxon>
        <taxon>Sacoglossa</taxon>
        <taxon>Placobranchoidea</taxon>
        <taxon>Plakobranchidae</taxon>
        <taxon>Plakobranchus</taxon>
    </lineage>
</organism>
<sequence length="104" mass="11890">MDLRPVVRLYRSPTDLQGSSVADMDLRKKEMALAFVHRSAGSFNRRHGFVACSDFGLTKMIFHRLLGMKNLKLSIEESNILIRTKPRFLSLVCTQTFSPKFELA</sequence>
<keyword evidence="2" id="KW-1185">Reference proteome</keyword>
<evidence type="ECO:0000313" key="2">
    <source>
        <dbReference type="Proteomes" id="UP000735302"/>
    </source>
</evidence>
<proteinExistence type="predicted"/>
<evidence type="ECO:0000313" key="1">
    <source>
        <dbReference type="EMBL" id="GFO15413.1"/>
    </source>
</evidence>
<dbReference type="AlphaFoldDB" id="A0AAV4B719"/>